<gene>
    <name evidence="1" type="ORF">ATJ88_3299</name>
</gene>
<proteinExistence type="predicted"/>
<dbReference type="Proteomes" id="UP000224130">
    <property type="component" value="Unassembled WGS sequence"/>
</dbReference>
<reference evidence="1 2" key="1">
    <citation type="submission" date="2017-10" db="EMBL/GenBank/DDBJ databases">
        <title>Sequencing the genomes of 1000 actinobacteria strains.</title>
        <authorList>
            <person name="Klenk H.-P."/>
        </authorList>
    </citation>
    <scope>NUCLEOTIDE SEQUENCE [LARGE SCALE GENOMIC DNA]</scope>
    <source>
        <strain evidence="1 2">DSM 21863</strain>
    </source>
</reference>
<sequence>MSGVLALLNDVDPYGLEPGLPDGAPLDEYELEAEPIARHLVDDGSITVEQVDAIWLHWFDESLSGRLKRRTLKKFMVSLNELASPIQHSP</sequence>
<dbReference type="EMBL" id="PDJJ01000001">
    <property type="protein sequence ID" value="PFG44571.1"/>
    <property type="molecule type" value="Genomic_DNA"/>
</dbReference>
<accession>A0A2A9F1D1</accession>
<organism evidence="1 2">
    <name type="scientific">Isoptericola jiangsuensis</name>
    <dbReference type="NCBI Taxonomy" id="548579"/>
    <lineage>
        <taxon>Bacteria</taxon>
        <taxon>Bacillati</taxon>
        <taxon>Actinomycetota</taxon>
        <taxon>Actinomycetes</taxon>
        <taxon>Micrococcales</taxon>
        <taxon>Promicromonosporaceae</taxon>
        <taxon>Isoptericola</taxon>
    </lineage>
</organism>
<evidence type="ECO:0000313" key="2">
    <source>
        <dbReference type="Proteomes" id="UP000224130"/>
    </source>
</evidence>
<protein>
    <submittedName>
        <fullName evidence="1">Uncharacterized protein</fullName>
    </submittedName>
</protein>
<evidence type="ECO:0000313" key="1">
    <source>
        <dbReference type="EMBL" id="PFG44571.1"/>
    </source>
</evidence>
<name>A0A2A9F1D1_9MICO</name>
<keyword evidence="2" id="KW-1185">Reference proteome</keyword>
<comment type="caution">
    <text evidence="1">The sequence shown here is derived from an EMBL/GenBank/DDBJ whole genome shotgun (WGS) entry which is preliminary data.</text>
</comment>
<dbReference type="AlphaFoldDB" id="A0A2A9F1D1"/>